<dbReference type="GeneID" id="98645397"/>
<dbReference type="RefSeq" id="WP_002644322.1">
    <property type="nucleotide sequence ID" value="NZ_CP042910.1"/>
</dbReference>
<gene>
    <name evidence="1" type="ORF">GmarT_07260</name>
</gene>
<sequence length="146" mass="16069">MNQNQCLAFLARHHPIRVALPQLLNVFGPGNGYGVYQAIEGAVMQYQAGNVVPQLLENLGSPAREIIYWNVQLAANFSTERLIASLTILVRSANEDLLAASLIAVRQIKSPRVPALLEALSCFPLTDEIRASVANHIDKQRQDQIP</sequence>
<protein>
    <recommendedName>
        <fullName evidence="3">HEAT repeat domain-containing protein</fullName>
    </recommendedName>
</protein>
<keyword evidence="2" id="KW-1185">Reference proteome</keyword>
<reference evidence="1 2" key="1">
    <citation type="submission" date="2019-08" db="EMBL/GenBank/DDBJ databases">
        <title>Deep-cultivation of Planctomycetes and their phenomic and genomic characterization uncovers novel biology.</title>
        <authorList>
            <person name="Wiegand S."/>
            <person name="Jogler M."/>
            <person name="Boedeker C."/>
            <person name="Pinto D."/>
            <person name="Vollmers J."/>
            <person name="Rivas-Marin E."/>
            <person name="Kohn T."/>
            <person name="Peeters S.H."/>
            <person name="Heuer A."/>
            <person name="Rast P."/>
            <person name="Oberbeckmann S."/>
            <person name="Bunk B."/>
            <person name="Jeske O."/>
            <person name="Meyerdierks A."/>
            <person name="Storesund J.E."/>
            <person name="Kallscheuer N."/>
            <person name="Luecker S."/>
            <person name="Lage O.M."/>
            <person name="Pohl T."/>
            <person name="Merkel B.J."/>
            <person name="Hornburger P."/>
            <person name="Mueller R.-W."/>
            <person name="Bruemmer F."/>
            <person name="Labrenz M."/>
            <person name="Spormann A.M."/>
            <person name="Op den Camp H."/>
            <person name="Overmann J."/>
            <person name="Amann R."/>
            <person name="Jetten M.S.M."/>
            <person name="Mascher T."/>
            <person name="Medema M.H."/>
            <person name="Devos D.P."/>
            <person name="Kaster A.-K."/>
            <person name="Ovreas L."/>
            <person name="Rohde M."/>
            <person name="Galperin M.Y."/>
            <person name="Jogler C."/>
        </authorList>
    </citation>
    <scope>NUCLEOTIDE SEQUENCE [LARGE SCALE GENOMIC DNA]</scope>
    <source>
        <strain evidence="1 2">DSM 8797</strain>
    </source>
</reference>
<dbReference type="EMBL" id="CP042910">
    <property type="protein sequence ID" value="QEG14889.1"/>
    <property type="molecule type" value="Genomic_DNA"/>
</dbReference>
<organism evidence="1 2">
    <name type="scientific">Gimesia maris</name>
    <dbReference type="NCBI Taxonomy" id="122"/>
    <lineage>
        <taxon>Bacteria</taxon>
        <taxon>Pseudomonadati</taxon>
        <taxon>Planctomycetota</taxon>
        <taxon>Planctomycetia</taxon>
        <taxon>Planctomycetales</taxon>
        <taxon>Planctomycetaceae</taxon>
        <taxon>Gimesia</taxon>
    </lineage>
</organism>
<evidence type="ECO:0008006" key="3">
    <source>
        <dbReference type="Google" id="ProtNLM"/>
    </source>
</evidence>
<evidence type="ECO:0000313" key="1">
    <source>
        <dbReference type="EMBL" id="QEG14889.1"/>
    </source>
</evidence>
<name>A0ABX5YGY6_9PLAN</name>
<evidence type="ECO:0000313" key="2">
    <source>
        <dbReference type="Proteomes" id="UP000322887"/>
    </source>
</evidence>
<accession>A0ABX5YGY6</accession>
<proteinExistence type="predicted"/>
<dbReference type="Proteomes" id="UP000322887">
    <property type="component" value="Chromosome"/>
</dbReference>